<keyword evidence="2" id="KW-1185">Reference proteome</keyword>
<evidence type="ECO:0000313" key="2">
    <source>
        <dbReference type="Proteomes" id="UP000298030"/>
    </source>
</evidence>
<accession>A0A4Y7SA61</accession>
<reference evidence="1 2" key="1">
    <citation type="journal article" date="2019" name="Nat. Ecol. Evol.">
        <title>Megaphylogeny resolves global patterns of mushroom evolution.</title>
        <authorList>
            <person name="Varga T."/>
            <person name="Krizsan K."/>
            <person name="Foldi C."/>
            <person name="Dima B."/>
            <person name="Sanchez-Garcia M."/>
            <person name="Sanchez-Ramirez S."/>
            <person name="Szollosi G.J."/>
            <person name="Szarkandi J.G."/>
            <person name="Papp V."/>
            <person name="Albert L."/>
            <person name="Andreopoulos W."/>
            <person name="Angelini C."/>
            <person name="Antonin V."/>
            <person name="Barry K.W."/>
            <person name="Bougher N.L."/>
            <person name="Buchanan P."/>
            <person name="Buyck B."/>
            <person name="Bense V."/>
            <person name="Catcheside P."/>
            <person name="Chovatia M."/>
            <person name="Cooper J."/>
            <person name="Damon W."/>
            <person name="Desjardin D."/>
            <person name="Finy P."/>
            <person name="Geml J."/>
            <person name="Haridas S."/>
            <person name="Hughes K."/>
            <person name="Justo A."/>
            <person name="Karasinski D."/>
            <person name="Kautmanova I."/>
            <person name="Kiss B."/>
            <person name="Kocsube S."/>
            <person name="Kotiranta H."/>
            <person name="LaButti K.M."/>
            <person name="Lechner B.E."/>
            <person name="Liimatainen K."/>
            <person name="Lipzen A."/>
            <person name="Lukacs Z."/>
            <person name="Mihaltcheva S."/>
            <person name="Morgado L.N."/>
            <person name="Niskanen T."/>
            <person name="Noordeloos M.E."/>
            <person name="Ohm R.A."/>
            <person name="Ortiz-Santana B."/>
            <person name="Ovrebo C."/>
            <person name="Racz N."/>
            <person name="Riley R."/>
            <person name="Savchenko A."/>
            <person name="Shiryaev A."/>
            <person name="Soop K."/>
            <person name="Spirin V."/>
            <person name="Szebenyi C."/>
            <person name="Tomsovsky M."/>
            <person name="Tulloss R.E."/>
            <person name="Uehling J."/>
            <person name="Grigoriev I.V."/>
            <person name="Vagvolgyi C."/>
            <person name="Papp T."/>
            <person name="Martin F.M."/>
            <person name="Miettinen O."/>
            <person name="Hibbett D.S."/>
            <person name="Nagy L.G."/>
        </authorList>
    </citation>
    <scope>NUCLEOTIDE SEQUENCE [LARGE SCALE GENOMIC DNA]</scope>
    <source>
        <strain evidence="1 2">FP101781</strain>
    </source>
</reference>
<organism evidence="1 2">
    <name type="scientific">Coprinellus micaceus</name>
    <name type="common">Glistening ink-cap mushroom</name>
    <name type="synonym">Coprinus micaceus</name>
    <dbReference type="NCBI Taxonomy" id="71717"/>
    <lineage>
        <taxon>Eukaryota</taxon>
        <taxon>Fungi</taxon>
        <taxon>Dikarya</taxon>
        <taxon>Basidiomycota</taxon>
        <taxon>Agaricomycotina</taxon>
        <taxon>Agaricomycetes</taxon>
        <taxon>Agaricomycetidae</taxon>
        <taxon>Agaricales</taxon>
        <taxon>Agaricineae</taxon>
        <taxon>Psathyrellaceae</taxon>
        <taxon>Coprinellus</taxon>
    </lineage>
</organism>
<name>A0A4Y7SA61_COPMI</name>
<dbReference type="Proteomes" id="UP000298030">
    <property type="component" value="Unassembled WGS sequence"/>
</dbReference>
<comment type="caution">
    <text evidence="1">The sequence shown here is derived from an EMBL/GenBank/DDBJ whole genome shotgun (WGS) entry which is preliminary data.</text>
</comment>
<dbReference type="AlphaFoldDB" id="A0A4Y7SA61"/>
<gene>
    <name evidence="1" type="ORF">FA13DRAFT_629433</name>
</gene>
<evidence type="ECO:0000313" key="1">
    <source>
        <dbReference type="EMBL" id="TEB18384.1"/>
    </source>
</evidence>
<sequence>MPVLNIAALGWSSFGPFSAALESSVSEYLRASAVRKSRLERVHTEGCDSDFKSKCSCYLWSIRALICLRSAVPLSAGWVSVHRCSPG</sequence>
<dbReference type="EMBL" id="QPFP01000262">
    <property type="protein sequence ID" value="TEB18384.1"/>
    <property type="molecule type" value="Genomic_DNA"/>
</dbReference>
<proteinExistence type="predicted"/>
<protein>
    <submittedName>
        <fullName evidence="1">Uncharacterized protein</fullName>
    </submittedName>
</protein>